<protein>
    <recommendedName>
        <fullName evidence="1">HD-GYP domain-containing protein</fullName>
    </recommendedName>
</protein>
<dbReference type="Gene3D" id="1.10.3210.10">
    <property type="entry name" value="Hypothetical protein af1432"/>
    <property type="match status" value="1"/>
</dbReference>
<dbReference type="InterPro" id="IPR003607">
    <property type="entry name" value="HD/PDEase_dom"/>
</dbReference>
<dbReference type="CDD" id="cd00077">
    <property type="entry name" value="HDc"/>
    <property type="match status" value="1"/>
</dbReference>
<dbReference type="EMBL" id="CP016808">
    <property type="protein sequence ID" value="ANY70266.1"/>
    <property type="molecule type" value="Genomic_DNA"/>
</dbReference>
<dbReference type="AlphaFoldDB" id="A0A1B2DRD5"/>
<dbReference type="PANTHER" id="PTHR43155">
    <property type="entry name" value="CYCLIC DI-GMP PHOSPHODIESTERASE PA4108-RELATED"/>
    <property type="match status" value="1"/>
</dbReference>
<evidence type="ECO:0000313" key="2">
    <source>
        <dbReference type="EMBL" id="ANY70266.1"/>
    </source>
</evidence>
<proteinExistence type="predicted"/>
<dbReference type="PROSITE" id="PS51832">
    <property type="entry name" value="HD_GYP"/>
    <property type="match status" value="1"/>
</dbReference>
<accession>A0A1B2DRD5</accession>
<dbReference type="Pfam" id="PF13487">
    <property type="entry name" value="HD_5"/>
    <property type="match status" value="1"/>
</dbReference>
<reference evidence="2" key="1">
    <citation type="submission" date="2016-08" db="EMBL/GenBank/DDBJ databases">
        <title>Complete Genome Seqeunce of Paenibacillus sp. BIHB 4019 from tea rhizoplane.</title>
        <authorList>
            <person name="Thakur R."/>
            <person name="Swarnkar M.K."/>
            <person name="Gulati A."/>
        </authorList>
    </citation>
    <scope>NUCLEOTIDE SEQUENCE [LARGE SCALE GENOMIC DNA]</scope>
    <source>
        <strain evidence="2">BIHB4019</strain>
    </source>
</reference>
<dbReference type="InterPro" id="IPR037522">
    <property type="entry name" value="HD_GYP_dom"/>
</dbReference>
<dbReference type="SMART" id="SM00471">
    <property type="entry name" value="HDc"/>
    <property type="match status" value="1"/>
</dbReference>
<sequence>MDNGNQLFLGKQLALDLFNHNGVLVAPVHTVLDQEQLDLIYRHAIELEERDIKRDKGKSQAQGKMDNCTQYMAELFEQIRYAKQIPVLQIREKIIPSINELTDLPDFYELLGALQSKDDYSYRHNIGVGVLSTLIGKWMDMDERDLMQLTMAATLHDIGKTKISNEILNKPALLDPKEFDLMKKHTIFGYEMLKETVGINHIQALVALQHHERQDGSGYPLGLRSEQIAPLSKIVAVADVFHAMTSDRPYRKALPFYETLIQMNNNIFGEFDPQISKLFMDKMMQSMLGHQVLLTNNEIGSIVLINPQNALRPLVKMNDDFIDLSRDTSLHILKVAP</sequence>
<evidence type="ECO:0000259" key="1">
    <source>
        <dbReference type="PROSITE" id="PS51832"/>
    </source>
</evidence>
<name>A0A1B2DRD5_9BACL</name>
<dbReference type="SUPFAM" id="SSF109604">
    <property type="entry name" value="HD-domain/PDEase-like"/>
    <property type="match status" value="1"/>
</dbReference>
<feature type="domain" description="HD-GYP" evidence="1">
    <location>
        <begin position="99"/>
        <end position="295"/>
    </location>
</feature>
<dbReference type="RefSeq" id="WP_099521198.1">
    <property type="nucleotide sequence ID" value="NZ_CP016808.1"/>
</dbReference>
<organism evidence="2">
    <name type="scientific">Paenibacillus sp. BIHB 4019</name>
    <dbReference type="NCBI Taxonomy" id="1870819"/>
    <lineage>
        <taxon>Bacteria</taxon>
        <taxon>Bacillati</taxon>
        <taxon>Bacillota</taxon>
        <taxon>Bacilli</taxon>
        <taxon>Bacillales</taxon>
        <taxon>Paenibacillaceae</taxon>
        <taxon>Paenibacillus</taxon>
    </lineage>
</organism>
<dbReference type="PANTHER" id="PTHR43155:SF2">
    <property type="entry name" value="CYCLIC DI-GMP PHOSPHODIESTERASE PA4108"/>
    <property type="match status" value="1"/>
</dbReference>
<gene>
    <name evidence="2" type="ORF">BBD42_30025</name>
</gene>